<accession>A0A286PG32</accession>
<dbReference type="RefSeq" id="WP_067385597.1">
    <property type="nucleotide sequence ID" value="NZ_BDQI01000055.1"/>
</dbReference>
<protein>
    <submittedName>
        <fullName evidence="1">Uncharacterized protein</fullName>
    </submittedName>
</protein>
<evidence type="ECO:0000313" key="1">
    <source>
        <dbReference type="EMBL" id="GAX58511.1"/>
    </source>
</evidence>
<keyword evidence="2" id="KW-1185">Reference proteome</keyword>
<proteinExistence type="predicted"/>
<name>A0A286PG32_STROL</name>
<reference evidence="2" key="1">
    <citation type="submission" date="2017-05" db="EMBL/GenBank/DDBJ databases">
        <title>Streptomyces olivochromogenes NBRC 3561 whole genome shotgun sequence.</title>
        <authorList>
            <person name="Dohra H."/>
            <person name="Kodani S."/>
        </authorList>
    </citation>
    <scope>NUCLEOTIDE SEQUENCE [LARGE SCALE GENOMIC DNA]</scope>
    <source>
        <strain evidence="2">NBRC 3561</strain>
    </source>
</reference>
<dbReference type="Proteomes" id="UP000217446">
    <property type="component" value="Unassembled WGS sequence"/>
</dbReference>
<organism evidence="1 2">
    <name type="scientific">Streptomyces olivochromogenes</name>
    <dbReference type="NCBI Taxonomy" id="1963"/>
    <lineage>
        <taxon>Bacteria</taxon>
        <taxon>Bacillati</taxon>
        <taxon>Actinomycetota</taxon>
        <taxon>Actinomycetes</taxon>
        <taxon>Kitasatosporales</taxon>
        <taxon>Streptomycetaceae</taxon>
        <taxon>Streptomyces</taxon>
    </lineage>
</organism>
<evidence type="ECO:0000313" key="2">
    <source>
        <dbReference type="Proteomes" id="UP000217446"/>
    </source>
</evidence>
<gene>
    <name evidence="1" type="ORF">SO3561_10084</name>
</gene>
<dbReference type="EMBL" id="BDQI01000055">
    <property type="protein sequence ID" value="GAX58511.1"/>
    <property type="molecule type" value="Genomic_DNA"/>
</dbReference>
<comment type="caution">
    <text evidence="1">The sequence shown here is derived from an EMBL/GenBank/DDBJ whole genome shotgun (WGS) entry which is preliminary data.</text>
</comment>
<dbReference type="AlphaFoldDB" id="A0A286PG32"/>
<sequence>MYDADPAHTAALLKHFADLRDGTHGDAVSRQAKEELFVATVELLDPYARQALDEINAHLLLGTGEVIATGARKSKDGTTAVWALTWPEQRAVGINPITLHAFYGAGFHHPHLRGGTVGDWPLNAFTPPQAAAELPTLRAIASAELHNLVFQRDYRIIPATTHGQAS</sequence>